<reference evidence="1" key="1">
    <citation type="journal article" date="2011" name="PLoS Biol.">
        <title>Gene gain and loss during evolution of obligate parasitism in the white rust pathogen of Arabidopsis thaliana.</title>
        <authorList>
            <person name="Kemen E."/>
            <person name="Gardiner A."/>
            <person name="Schultz-Larsen T."/>
            <person name="Kemen A.C."/>
            <person name="Balmuth A.L."/>
            <person name="Robert-Seilaniantz A."/>
            <person name="Bailey K."/>
            <person name="Holub E."/>
            <person name="Studholme D.J."/>
            <person name="Maclean D."/>
            <person name="Jones J.D."/>
        </authorList>
    </citation>
    <scope>NUCLEOTIDE SEQUENCE</scope>
</reference>
<dbReference type="AlphaFoldDB" id="F0WNM2"/>
<proteinExistence type="predicted"/>
<name>F0WNM2_9STRA</name>
<dbReference type="EMBL" id="FR824218">
    <property type="protein sequence ID" value="CCA22913.1"/>
    <property type="molecule type" value="Genomic_DNA"/>
</dbReference>
<reference evidence="1" key="2">
    <citation type="submission" date="2011-02" db="EMBL/GenBank/DDBJ databases">
        <authorList>
            <person name="MacLean D."/>
        </authorList>
    </citation>
    <scope>NUCLEOTIDE SEQUENCE</scope>
</reference>
<gene>
    <name evidence="1" type="primary">AlNc14C173G8043</name>
    <name evidence="1" type="ORF">ALNC14_090560</name>
</gene>
<dbReference type="HOGENOM" id="CLU_1622003_0_0_1"/>
<accession>F0WNM2</accession>
<organism evidence="1">
    <name type="scientific">Albugo laibachii Nc14</name>
    <dbReference type="NCBI Taxonomy" id="890382"/>
    <lineage>
        <taxon>Eukaryota</taxon>
        <taxon>Sar</taxon>
        <taxon>Stramenopiles</taxon>
        <taxon>Oomycota</taxon>
        <taxon>Peronosporomycetes</taxon>
        <taxon>Albuginales</taxon>
        <taxon>Albuginaceae</taxon>
        <taxon>Albugo</taxon>
    </lineage>
</organism>
<evidence type="ECO:0000313" key="1">
    <source>
        <dbReference type="EMBL" id="CCA22913.1"/>
    </source>
</evidence>
<sequence>MLQTIINYFGICDYSKRSSTGSGVNEAVDRPIELTMEMRGDIEALLRRVEARSTIWIRSEKRRSSATICAVQQLTYEQLQKFHEKQQLMIEQTKAYSEEQYAYQRQLNPPQVEIDKWVRGLSMDVQLQDAVSRGIRLLTGFHAIPDVQYMDGFAEDQPSEAVQI</sequence>
<protein>
    <submittedName>
        <fullName evidence="1">AlNc14C173G8043 protein</fullName>
    </submittedName>
</protein>